<organism evidence="1 2">
    <name type="scientific">Streptomyces atratus</name>
    <dbReference type="NCBI Taxonomy" id="1893"/>
    <lineage>
        <taxon>Bacteria</taxon>
        <taxon>Bacillati</taxon>
        <taxon>Actinomycetota</taxon>
        <taxon>Actinomycetes</taxon>
        <taxon>Kitasatosporales</taxon>
        <taxon>Streptomycetaceae</taxon>
        <taxon>Streptomyces</taxon>
    </lineage>
</organism>
<sequence>MIKRAIAVDGKTLRGSRTAQCTATVLLAAMAHAGEVLAQQQIADKSYEIPAFEPLLAPLDLTGALITADALHTQHDHGGYAWREPEQAQPVVEGAAGFYFGVGGRVEGQGQLATVTGAWRFPLPGTPRDEGNHHDAVGA</sequence>
<dbReference type="STRING" id="1893.SAMN02787144_101811"/>
<name>A0A1K2E9P8_STRAR</name>
<evidence type="ECO:0000313" key="2">
    <source>
        <dbReference type="Proteomes" id="UP000181909"/>
    </source>
</evidence>
<dbReference type="AlphaFoldDB" id="A0A1K2E9P8"/>
<accession>A0A1K2E9P8</accession>
<dbReference type="RefSeq" id="WP_177328228.1">
    <property type="nucleotide sequence ID" value="NZ_FPJO01000018.1"/>
</dbReference>
<gene>
    <name evidence="1" type="ORF">SAMN02787144_101811</name>
</gene>
<proteinExistence type="predicted"/>
<evidence type="ECO:0000313" key="1">
    <source>
        <dbReference type="EMBL" id="SFY32321.1"/>
    </source>
</evidence>
<reference evidence="1 2" key="1">
    <citation type="submission" date="2016-11" db="EMBL/GenBank/DDBJ databases">
        <authorList>
            <person name="Jaros S."/>
            <person name="Januszkiewicz K."/>
            <person name="Wedrychowicz H."/>
        </authorList>
    </citation>
    <scope>NUCLEOTIDE SEQUENCE [LARGE SCALE GENOMIC DNA]</scope>
    <source>
        <strain evidence="1 2">OK807</strain>
    </source>
</reference>
<dbReference type="Proteomes" id="UP000181909">
    <property type="component" value="Unassembled WGS sequence"/>
</dbReference>
<dbReference type="EMBL" id="FPJO01000018">
    <property type="protein sequence ID" value="SFY32321.1"/>
    <property type="molecule type" value="Genomic_DNA"/>
</dbReference>
<protein>
    <submittedName>
        <fullName evidence="1">Uncharacterized protein</fullName>
    </submittedName>
</protein>